<feature type="transmembrane region" description="Helical" evidence="13">
    <location>
        <begin position="1303"/>
        <end position="1321"/>
    </location>
</feature>
<feature type="transmembrane region" description="Helical" evidence="13">
    <location>
        <begin position="477"/>
        <end position="495"/>
    </location>
</feature>
<dbReference type="GO" id="GO:0005248">
    <property type="term" value="F:voltage-gated sodium channel activity"/>
    <property type="evidence" value="ECO:0007669"/>
    <property type="project" value="TreeGrafter"/>
</dbReference>
<evidence type="ECO:0000313" key="15">
    <source>
        <dbReference type="EMBL" id="DAZ92554.1"/>
    </source>
</evidence>
<reference evidence="15" key="1">
    <citation type="submission" date="2022-11" db="EMBL/GenBank/DDBJ databases">
        <authorList>
            <person name="Morgan W.R."/>
            <person name="Tartar A."/>
        </authorList>
    </citation>
    <scope>NUCLEOTIDE SEQUENCE</scope>
    <source>
        <strain evidence="15">ARSEF 373</strain>
    </source>
</reference>
<feature type="transmembrane region" description="Helical" evidence="13">
    <location>
        <begin position="968"/>
        <end position="988"/>
    </location>
</feature>
<keyword evidence="3 13" id="KW-0812">Transmembrane</keyword>
<comment type="subcellular location">
    <subcellularLocation>
        <location evidence="1 12">Membrane</location>
        <topology evidence="1 12">Multi-pass membrane protein</topology>
    </subcellularLocation>
</comment>
<dbReference type="Proteomes" id="UP001146120">
    <property type="component" value="Unassembled WGS sequence"/>
</dbReference>
<dbReference type="PANTHER" id="PTHR10037">
    <property type="entry name" value="VOLTAGE-GATED CATION CHANNEL CALCIUM AND SODIUM"/>
    <property type="match status" value="1"/>
</dbReference>
<feature type="transmembrane region" description="Helical" evidence="13">
    <location>
        <begin position="1415"/>
        <end position="1441"/>
    </location>
</feature>
<evidence type="ECO:0000256" key="7">
    <source>
        <dbReference type="ARBA" id="ARBA00023065"/>
    </source>
</evidence>
<dbReference type="GO" id="GO:0046872">
    <property type="term" value="F:metal ion binding"/>
    <property type="evidence" value="ECO:0007669"/>
    <property type="project" value="UniProtKB-KW"/>
</dbReference>
<evidence type="ECO:0000256" key="10">
    <source>
        <dbReference type="ARBA" id="ARBA00023303"/>
    </source>
</evidence>
<protein>
    <recommendedName>
        <fullName evidence="14">Ion transport domain-containing protein</fullName>
    </recommendedName>
</protein>
<dbReference type="InterPro" id="IPR005821">
    <property type="entry name" value="Ion_trans_dom"/>
</dbReference>
<feature type="transmembrane region" description="Helical" evidence="13">
    <location>
        <begin position="1216"/>
        <end position="1242"/>
    </location>
</feature>
<dbReference type="PANTHER" id="PTHR10037:SF62">
    <property type="entry name" value="SODIUM CHANNEL PROTEIN 60E"/>
    <property type="match status" value="1"/>
</dbReference>
<dbReference type="Gene3D" id="1.10.287.70">
    <property type="match status" value="4"/>
</dbReference>
<feature type="transmembrane region" description="Helical" evidence="13">
    <location>
        <begin position="1333"/>
        <end position="1355"/>
    </location>
</feature>
<organism evidence="15 16">
    <name type="scientific">Lagenidium giganteum</name>
    <dbReference type="NCBI Taxonomy" id="4803"/>
    <lineage>
        <taxon>Eukaryota</taxon>
        <taxon>Sar</taxon>
        <taxon>Stramenopiles</taxon>
        <taxon>Oomycota</taxon>
        <taxon>Peronosporomycetes</taxon>
        <taxon>Pythiales</taxon>
        <taxon>Pythiaceae</taxon>
    </lineage>
</organism>
<evidence type="ECO:0000256" key="11">
    <source>
        <dbReference type="PIRSR" id="PIRSR602077-1"/>
    </source>
</evidence>
<comment type="caution">
    <text evidence="15">The sequence shown here is derived from an EMBL/GenBank/DDBJ whole genome shotgun (WGS) entry which is preliminary data.</text>
</comment>
<dbReference type="Gene3D" id="1.20.120.350">
    <property type="entry name" value="Voltage-gated potassium channels. Chain C"/>
    <property type="match status" value="4"/>
</dbReference>
<comment type="similarity">
    <text evidence="12">Belongs to the calcium channel alpha-1 subunit (TC 1.A.1.11) family.</text>
</comment>
<feature type="transmembrane region" description="Helical" evidence="13">
    <location>
        <begin position="507"/>
        <end position="528"/>
    </location>
</feature>
<feature type="domain" description="Ion transport" evidence="14">
    <location>
        <begin position="475"/>
        <end position="726"/>
    </location>
</feature>
<dbReference type="InterPro" id="IPR027359">
    <property type="entry name" value="Volt_channel_dom_sf"/>
</dbReference>
<dbReference type="InterPro" id="IPR002077">
    <property type="entry name" value="VDCCAlpha1"/>
</dbReference>
<evidence type="ECO:0000256" key="1">
    <source>
        <dbReference type="ARBA" id="ARBA00004141"/>
    </source>
</evidence>
<dbReference type="PRINTS" id="PR00167">
    <property type="entry name" value="CACHANNEL"/>
</dbReference>
<feature type="transmembrane region" description="Helical" evidence="13">
    <location>
        <begin position="1000"/>
        <end position="1019"/>
    </location>
</feature>
<evidence type="ECO:0000313" key="16">
    <source>
        <dbReference type="Proteomes" id="UP001146120"/>
    </source>
</evidence>
<feature type="domain" description="Ion transport" evidence="14">
    <location>
        <begin position="63"/>
        <end position="438"/>
    </location>
</feature>
<evidence type="ECO:0000256" key="12">
    <source>
        <dbReference type="RuleBase" id="RU003808"/>
    </source>
</evidence>
<evidence type="ECO:0000256" key="2">
    <source>
        <dbReference type="ARBA" id="ARBA00022448"/>
    </source>
</evidence>
<keyword evidence="10" id="KW-0407">Ion channel</keyword>
<dbReference type="SUPFAM" id="SSF81324">
    <property type="entry name" value="Voltage-gated potassium channels"/>
    <property type="match status" value="4"/>
</dbReference>
<evidence type="ECO:0000256" key="13">
    <source>
        <dbReference type="SAM" id="Phobius"/>
    </source>
</evidence>
<keyword evidence="4" id="KW-0677">Repeat</keyword>
<keyword evidence="11 12" id="KW-0106">Calcium</keyword>
<keyword evidence="9" id="KW-0325">Glycoprotein</keyword>
<keyword evidence="7" id="KW-0406">Ion transport</keyword>
<evidence type="ECO:0000256" key="8">
    <source>
        <dbReference type="ARBA" id="ARBA00023136"/>
    </source>
</evidence>
<dbReference type="FunFam" id="1.20.120.350:FF:000009">
    <property type="entry name" value="Voltage-dependent T-type calcium channel subunit alpha"/>
    <property type="match status" value="1"/>
</dbReference>
<evidence type="ECO:0000256" key="9">
    <source>
        <dbReference type="ARBA" id="ARBA00023180"/>
    </source>
</evidence>
<keyword evidence="2" id="KW-0813">Transport</keyword>
<evidence type="ECO:0000259" key="14">
    <source>
        <dbReference type="Pfam" id="PF00520"/>
    </source>
</evidence>
<feature type="transmembrane region" description="Helical" evidence="13">
    <location>
        <begin position="1068"/>
        <end position="1094"/>
    </location>
</feature>
<keyword evidence="16" id="KW-1185">Reference proteome</keyword>
<feature type="transmembrane region" description="Helical" evidence="13">
    <location>
        <begin position="208"/>
        <end position="234"/>
    </location>
</feature>
<name>A0AAV2YHM6_9STRA</name>
<keyword evidence="8 13" id="KW-0472">Membrane</keyword>
<keyword evidence="5 12" id="KW-0851">Voltage-gated channel</keyword>
<feature type="transmembrane region" description="Helical" evidence="13">
    <location>
        <begin position="604"/>
        <end position="629"/>
    </location>
</feature>
<keyword evidence="11" id="KW-0479">Metal-binding</keyword>
<feature type="transmembrane region" description="Helical" evidence="13">
    <location>
        <begin position="921"/>
        <end position="948"/>
    </location>
</feature>
<dbReference type="GO" id="GO:0005245">
    <property type="term" value="F:voltage-gated calcium channel activity"/>
    <property type="evidence" value="ECO:0007669"/>
    <property type="project" value="InterPro"/>
</dbReference>
<feature type="transmembrane region" description="Helical" evidence="13">
    <location>
        <begin position="1367"/>
        <end position="1394"/>
    </location>
</feature>
<dbReference type="EMBL" id="DAKRPA010000435">
    <property type="protein sequence ID" value="DAZ92554.1"/>
    <property type="molecule type" value="Genomic_DNA"/>
</dbReference>
<dbReference type="Gene3D" id="1.10.238.10">
    <property type="entry name" value="EF-hand"/>
    <property type="match status" value="1"/>
</dbReference>
<gene>
    <name evidence="15" type="ORF">N0F65_012784</name>
</gene>
<evidence type="ECO:0000256" key="3">
    <source>
        <dbReference type="ARBA" id="ARBA00022692"/>
    </source>
</evidence>
<sequence>MVSSSVHESHSQQIANADVEKTKVVDDKVLVIGGRKRISSAKAFGCLSVDHPVRKACIRIATSRYFDAIIIVTITLNSAILALSDFSVVDSSLNPSEKGTAFVQGQLQVNVTSWQNALVNQSEAPFTTIFTVECVIKMLALGLYEGDGTYLRDMWNVLDLFVVIFSLVSILPNIPNVSGVRTIRVLRQLRSLSVIPDMRRLISALLKALPALGSVVILQFFVFTIFGILGVQLFEGAMNQRCRQTPYPVKLELSATGGPIWPPSEYWTNLVISDPAAYRCITGPNLDVPDNYTDLFNRDTSPWHTPQPCFWPVDENDQNLCTASNQPGNHHCAQPLLCGSNFDLYGNPRFNLRRSMDHPLLNSALNYGYTSFDNIGYAFFAIFQSITTAGWTSIMYMLMDSWTPYVSAIFFCALILFGSMFVMNLTLAVISDEFHVDNLEQKAQVNESPAVDDNSEKGTLLSTPRYPQVYALVSHRYFTNCIMLAIAANTIVLSLDHHPMSDEFRANLSIANFFLSTIFQFEMVVKLIGLGIRQYAADRFNLFDATIVVIGVFETILSPPSFTSSAGAPAKRSRGIVSALRSFRMFRVFKLARNWHSLRMMLELIWRSVLSIGNFAVLLFIFIYIYALIGLEFFGNTMHFDSEGYAINDVSADFFTGYVPRANFDTFLVSFVTVFQIITLDNWNNILYDGVRGNGFGAVAYFFSLVIIGNFIMMNLFLALLLDNFDTPDPQPDSEIMAAKTLDAGSVNAAVVPAPESLEDIDVADRTESTTIILSDRSSGAVGRMRSRSRPFLPEKMDVDDNEVAKPIQDFDDLVEPFMINEHATNAPSGQALIPNLRLKSQRRVELKGAVDARYQQTPFPQTPTLGPSRELVQEKRISSLNNKIVEQPDKAIPDSVNGSDAKRSDNSLFLLSKKNRFRRWCTALVANPVFDSCILMLITLSSLSLALDNPLNDPEGQLASFLSTMDSVFTVIFLLEMIMKIIAYGLVMNEDAYLRNGWNILDCFIVVLSVLMMATDLAGSDKSALSTKAKKNIHSLRSLRTLRAFRPLRVISRHPGLKLVVSALFTAIPAVLNVMFVCTLIYLMFSIFAVTFLKGTMRTCDSTTLGNLSPDQLSFLTNPPTWNGSSPDQQQWFAGTPCWEFANGTTPFDSTPSSRYICECWNGTWDLVVYEHFDNVAYAMMTFFEMSTTENWDLIMWAAVDVVDIDMQPVQNNQLMWTAFFVAFMLIGGFFVVNLLVGVIIDNFNHMKDRLGNDFLHTPEQKKWIEAQKAASRVGPIRVHKAPKHPFRRAVFIQVQRLRFEWFIQLCIIVNTVIMATQYVGQSPVQDQFMSVMNNLFSGVFTIEAAAKLTAYGYAYFHEHWNRFDFAVVVATLLSGIIEAVTGTNVRAIATIVRTIRVTRILRLVKASKSVRQILMTLYVSLPGLSNIAPILMLMLFIYATMGVQIFAKVELHDNIDSHGNFQDFGTAMLFLLRVMTGESWDFCMHDFAASTPGCDDDPPYNSSVCGFNNSEGCTPIDGCGTPISYLYFNTFTLLVSYVMLNLTIAPLFEPELLNEFQIKWAEIDPLATSYVRVVKLRVLVNILHAPLGKAGLTFNRHVYLKYMRVLQLPIYEGETVFFKDVLLAMTREMVKDTVASDPNALADIKPPEDDEPDRERLEFFAHQYFAVCTIQRGVADWLRTKRSLEAQYMEEYKSKLKKPSGRPKKVRDARVFPVTDI</sequence>
<dbReference type="InterPro" id="IPR043203">
    <property type="entry name" value="VGCC_Ca_Na"/>
</dbReference>
<proteinExistence type="inferred from homology"/>
<reference evidence="15" key="2">
    <citation type="journal article" date="2023" name="Microbiol Resour">
        <title>Decontamination and Annotation of the Draft Genome Sequence of the Oomycete Lagenidium giganteum ARSEF 373.</title>
        <authorList>
            <person name="Morgan W.R."/>
            <person name="Tartar A."/>
        </authorList>
    </citation>
    <scope>NUCLEOTIDE SEQUENCE</scope>
    <source>
        <strain evidence="15">ARSEF 373</strain>
    </source>
</reference>
<keyword evidence="12" id="KW-0109">Calcium transport</keyword>
<keyword evidence="12" id="KW-0107">Calcium channel</keyword>
<dbReference type="Pfam" id="PF00520">
    <property type="entry name" value="Ion_trans"/>
    <property type="match status" value="4"/>
</dbReference>
<evidence type="ECO:0000256" key="5">
    <source>
        <dbReference type="ARBA" id="ARBA00022882"/>
    </source>
</evidence>
<evidence type="ECO:0000256" key="6">
    <source>
        <dbReference type="ARBA" id="ARBA00022989"/>
    </source>
</evidence>
<feature type="transmembrane region" description="Helical" evidence="13">
    <location>
        <begin position="375"/>
        <end position="399"/>
    </location>
</feature>
<dbReference type="GO" id="GO:0001518">
    <property type="term" value="C:voltage-gated sodium channel complex"/>
    <property type="evidence" value="ECO:0007669"/>
    <property type="project" value="TreeGrafter"/>
</dbReference>
<dbReference type="GO" id="GO:0005891">
    <property type="term" value="C:voltage-gated calcium channel complex"/>
    <property type="evidence" value="ECO:0007669"/>
    <property type="project" value="InterPro"/>
</dbReference>
<feature type="domain" description="Ion transport" evidence="14">
    <location>
        <begin position="1301"/>
        <end position="1547"/>
    </location>
</feature>
<feature type="transmembrane region" description="Helical" evidence="13">
    <location>
        <begin position="405"/>
        <end position="430"/>
    </location>
</feature>
<evidence type="ECO:0000256" key="4">
    <source>
        <dbReference type="ARBA" id="ARBA00022737"/>
    </source>
</evidence>
<accession>A0AAV2YHM6</accession>
<feature type="domain" description="Ion transport" evidence="14">
    <location>
        <begin position="929"/>
        <end position="1251"/>
    </location>
</feature>
<keyword evidence="6 13" id="KW-1133">Transmembrane helix</keyword>
<feature type="transmembrane region" description="Helical" evidence="13">
    <location>
        <begin position="700"/>
        <end position="722"/>
    </location>
</feature>
<feature type="binding site" evidence="11">
    <location>
        <position position="1191"/>
    </location>
    <ligand>
        <name>Ca(2+)</name>
        <dbReference type="ChEBI" id="CHEBI:29108"/>
    </ligand>
</feature>